<dbReference type="SMART" id="SM00361">
    <property type="entry name" value="RRM_1"/>
    <property type="match status" value="2"/>
</dbReference>
<evidence type="ECO:0000256" key="1">
    <source>
        <dbReference type="ARBA" id="ARBA00022884"/>
    </source>
</evidence>
<dbReference type="Proteomes" id="UP001190700">
    <property type="component" value="Unassembled WGS sequence"/>
</dbReference>
<gene>
    <name evidence="5" type="ORF">CYMTET_14826</name>
</gene>
<feature type="compositionally biased region" description="Basic and acidic residues" evidence="3">
    <location>
        <begin position="361"/>
        <end position="370"/>
    </location>
</feature>
<comment type="caution">
    <text evidence="5">The sequence shown here is derived from an EMBL/GenBank/DDBJ whole genome shotgun (WGS) entry which is preliminary data.</text>
</comment>
<evidence type="ECO:0000313" key="6">
    <source>
        <dbReference type="Proteomes" id="UP001190700"/>
    </source>
</evidence>
<dbReference type="SUPFAM" id="SSF54928">
    <property type="entry name" value="RNA-binding domain, RBD"/>
    <property type="match status" value="2"/>
</dbReference>
<dbReference type="PROSITE" id="PS50102">
    <property type="entry name" value="RRM"/>
    <property type="match status" value="3"/>
</dbReference>
<feature type="compositionally biased region" description="Acidic residues" evidence="3">
    <location>
        <begin position="27"/>
        <end position="51"/>
    </location>
</feature>
<dbReference type="InterPro" id="IPR012677">
    <property type="entry name" value="Nucleotide-bd_a/b_plait_sf"/>
</dbReference>
<dbReference type="Gene3D" id="3.30.70.330">
    <property type="match status" value="3"/>
</dbReference>
<feature type="compositionally biased region" description="Gly residues" evidence="3">
    <location>
        <begin position="465"/>
        <end position="475"/>
    </location>
</feature>
<feature type="region of interest" description="Disordered" evidence="3">
    <location>
        <begin position="360"/>
        <end position="380"/>
    </location>
</feature>
<dbReference type="Pfam" id="PF00076">
    <property type="entry name" value="RRM_1"/>
    <property type="match status" value="3"/>
</dbReference>
<feature type="compositionally biased region" description="Low complexity" evidence="3">
    <location>
        <begin position="74"/>
        <end position="83"/>
    </location>
</feature>
<dbReference type="InterPro" id="IPR003954">
    <property type="entry name" value="RRM_euk-type"/>
</dbReference>
<dbReference type="SMART" id="SM00360">
    <property type="entry name" value="RRM"/>
    <property type="match status" value="3"/>
</dbReference>
<accession>A0AAE0GFQ6</accession>
<dbReference type="InterPro" id="IPR035979">
    <property type="entry name" value="RBD_domain_sf"/>
</dbReference>
<feature type="domain" description="RRM" evidence="4">
    <location>
        <begin position="184"/>
        <end position="263"/>
    </location>
</feature>
<dbReference type="GO" id="GO:0003723">
    <property type="term" value="F:RNA binding"/>
    <property type="evidence" value="ECO:0007669"/>
    <property type="project" value="UniProtKB-UniRule"/>
</dbReference>
<feature type="domain" description="RRM" evidence="4">
    <location>
        <begin position="282"/>
        <end position="359"/>
    </location>
</feature>
<proteinExistence type="predicted"/>
<dbReference type="InterPro" id="IPR000504">
    <property type="entry name" value="RRM_dom"/>
</dbReference>
<feature type="domain" description="RRM" evidence="4">
    <location>
        <begin position="103"/>
        <end position="182"/>
    </location>
</feature>
<evidence type="ECO:0000256" key="2">
    <source>
        <dbReference type="PROSITE-ProRule" id="PRU00176"/>
    </source>
</evidence>
<protein>
    <recommendedName>
        <fullName evidence="4">RRM domain-containing protein</fullName>
    </recommendedName>
</protein>
<sequence>MSSIIKSEMADDQPEEVKMSEGAPLELETEVAEDELVEEVEDPPEGAEADEELKAAEADPDYFGLESKPEEAAAESAEPAAEALDAEATDPADDPLKKPPHSSEVFIGGIPRSLTDEELEEICKPLGEVHEIRLLKDSVSAGQNRGYAFVAFTNKADAAKAIESLNNAEVKGKKVRATLSSSKHRLFVGNIPKDMTKEQVIEEFSKLEPGVEEVELKLEPGSTRSRGYAFVEFYNTAVAERARQALTGYKMKERLLTVSWAKPPQESAAPTAQQTAAAAQVKSLYIKGVVESVTEAVLKEIFEKHGEIEKIVFPRNQPGQPRRDFCFVHFKERAAAVAAAETAKVEHEGATLEVMIAKPQEYGRQEDPKPMRGQKGGGKGGGGGYRGGYYDGGYGGGYGGGYSGGGGHRGDHSPPVMGGGYAGGGSFAMPAATMAGGAFPMAAGMTMVPMLLPNGQVGYVLQQGGATGGSSGGPSSGREGRMGGKGMHGGGDLEAVTGEIADTAHTKIQRWEAVLMRYHCAMQLQA</sequence>
<dbReference type="PANTHER" id="PTHR21245">
    <property type="entry name" value="HETEROGENEOUS NUCLEAR RIBONUCLEOPROTEIN"/>
    <property type="match status" value="1"/>
</dbReference>
<feature type="compositionally biased region" description="Acidic residues" evidence="3">
    <location>
        <begin position="84"/>
        <end position="93"/>
    </location>
</feature>
<name>A0AAE0GFQ6_9CHLO</name>
<feature type="region of interest" description="Disordered" evidence="3">
    <location>
        <begin position="464"/>
        <end position="486"/>
    </location>
</feature>
<evidence type="ECO:0000259" key="4">
    <source>
        <dbReference type="PROSITE" id="PS50102"/>
    </source>
</evidence>
<evidence type="ECO:0000313" key="5">
    <source>
        <dbReference type="EMBL" id="KAK3277152.1"/>
    </source>
</evidence>
<feature type="region of interest" description="Disordered" evidence="3">
    <location>
        <begin position="1"/>
        <end position="108"/>
    </location>
</feature>
<keyword evidence="6" id="KW-1185">Reference proteome</keyword>
<reference evidence="5 6" key="1">
    <citation type="journal article" date="2015" name="Genome Biol. Evol.">
        <title>Comparative Genomics of a Bacterivorous Green Alga Reveals Evolutionary Causalities and Consequences of Phago-Mixotrophic Mode of Nutrition.</title>
        <authorList>
            <person name="Burns J.A."/>
            <person name="Paasch A."/>
            <person name="Narechania A."/>
            <person name="Kim E."/>
        </authorList>
    </citation>
    <scope>NUCLEOTIDE SEQUENCE [LARGE SCALE GENOMIC DNA]</scope>
    <source>
        <strain evidence="5 6">PLY_AMNH</strain>
    </source>
</reference>
<organism evidence="5 6">
    <name type="scientific">Cymbomonas tetramitiformis</name>
    <dbReference type="NCBI Taxonomy" id="36881"/>
    <lineage>
        <taxon>Eukaryota</taxon>
        <taxon>Viridiplantae</taxon>
        <taxon>Chlorophyta</taxon>
        <taxon>Pyramimonadophyceae</taxon>
        <taxon>Pyramimonadales</taxon>
        <taxon>Pyramimonadaceae</taxon>
        <taxon>Cymbomonas</taxon>
    </lineage>
</organism>
<keyword evidence="1 2" id="KW-0694">RNA-binding</keyword>
<dbReference type="EMBL" id="LGRX02006234">
    <property type="protein sequence ID" value="KAK3277152.1"/>
    <property type="molecule type" value="Genomic_DNA"/>
</dbReference>
<evidence type="ECO:0000256" key="3">
    <source>
        <dbReference type="SAM" id="MobiDB-lite"/>
    </source>
</evidence>
<dbReference type="AlphaFoldDB" id="A0AAE0GFQ6"/>
<dbReference type="CDD" id="cd00590">
    <property type="entry name" value="RRM_SF"/>
    <property type="match status" value="1"/>
</dbReference>